<comment type="caution">
    <text evidence="2">The sequence shown here is derived from an EMBL/GenBank/DDBJ whole genome shotgun (WGS) entry which is preliminary data.</text>
</comment>
<dbReference type="EMBL" id="BMSJ01000003">
    <property type="protein sequence ID" value="GGR18379.1"/>
    <property type="molecule type" value="Genomic_DNA"/>
</dbReference>
<evidence type="ECO:0008006" key="4">
    <source>
        <dbReference type="Google" id="ProtNLM"/>
    </source>
</evidence>
<evidence type="ECO:0000313" key="2">
    <source>
        <dbReference type="EMBL" id="GGR18379.1"/>
    </source>
</evidence>
<name>A0AAV4KEQ2_9ACTN</name>
<proteinExistence type="predicted"/>
<evidence type="ECO:0000313" key="3">
    <source>
        <dbReference type="Proteomes" id="UP000642014"/>
    </source>
</evidence>
<dbReference type="GeneID" id="95452668"/>
<protein>
    <recommendedName>
        <fullName evidence="4">DUF3817 domain-containing protein</fullName>
    </recommendedName>
</protein>
<sequence>MDPRHPRSLRVAARTELISLIVMLVNVLTVHLEPVSSLAGPTHGCAYLFVVIATWRLRRAPAAAKALALVPGVGGLLALRRTDRAAASGAGTGGRSHGRTPRPVRTAGLPAAVRDDP</sequence>
<dbReference type="AlphaFoldDB" id="A0AAV4KEQ2"/>
<dbReference type="Proteomes" id="UP000642014">
    <property type="component" value="Unassembled WGS sequence"/>
</dbReference>
<evidence type="ECO:0000256" key="1">
    <source>
        <dbReference type="SAM" id="MobiDB-lite"/>
    </source>
</evidence>
<organism evidence="2 3">
    <name type="scientific">Streptomyces cinereoruber</name>
    <dbReference type="NCBI Taxonomy" id="67260"/>
    <lineage>
        <taxon>Bacteria</taxon>
        <taxon>Bacillati</taxon>
        <taxon>Actinomycetota</taxon>
        <taxon>Actinomycetes</taxon>
        <taxon>Kitasatosporales</taxon>
        <taxon>Streptomycetaceae</taxon>
        <taxon>Streptomyces</taxon>
    </lineage>
</organism>
<dbReference type="RefSeq" id="WP_229991499.1">
    <property type="nucleotide sequence ID" value="NZ_BMSJ01000003.1"/>
</dbReference>
<feature type="region of interest" description="Disordered" evidence="1">
    <location>
        <begin position="86"/>
        <end position="117"/>
    </location>
</feature>
<gene>
    <name evidence="2" type="ORF">GCM10010497_20500</name>
</gene>
<reference evidence="2 3" key="1">
    <citation type="journal article" date="2014" name="Int. J. Syst. Evol. Microbiol.">
        <title>Complete genome sequence of Corynebacterium casei LMG S-19264T (=DSM 44701T), isolated from a smear-ripened cheese.</title>
        <authorList>
            <consortium name="US DOE Joint Genome Institute (JGI-PGF)"/>
            <person name="Walter F."/>
            <person name="Albersmeier A."/>
            <person name="Kalinowski J."/>
            <person name="Ruckert C."/>
        </authorList>
    </citation>
    <scope>NUCLEOTIDE SEQUENCE [LARGE SCALE GENOMIC DNA]</scope>
    <source>
        <strain evidence="2 3">JCM 4205</strain>
    </source>
</reference>
<accession>A0AAV4KEQ2</accession>